<dbReference type="Pfam" id="PF25954">
    <property type="entry name" value="Beta-barrel_RND_2"/>
    <property type="match status" value="1"/>
</dbReference>
<evidence type="ECO:0000259" key="5">
    <source>
        <dbReference type="Pfam" id="PF25954"/>
    </source>
</evidence>
<protein>
    <submittedName>
        <fullName evidence="6">RND family efflux transporter, MFP subunit</fullName>
    </submittedName>
</protein>
<comment type="similarity">
    <text evidence="1">Belongs to the membrane fusion protein (MFP) (TC 8.A.1) family.</text>
</comment>
<proteinExistence type="inferred from homology"/>
<organism evidence="6 7">
    <name type="scientific">Rhizobium lusitanum</name>
    <dbReference type="NCBI Taxonomy" id="293958"/>
    <lineage>
        <taxon>Bacteria</taxon>
        <taxon>Pseudomonadati</taxon>
        <taxon>Pseudomonadota</taxon>
        <taxon>Alphaproteobacteria</taxon>
        <taxon>Hyphomicrobiales</taxon>
        <taxon>Rhizobiaceae</taxon>
        <taxon>Rhizobium/Agrobacterium group</taxon>
        <taxon>Rhizobium</taxon>
    </lineage>
</organism>
<feature type="domain" description="CusB-like beta-barrel" evidence="5">
    <location>
        <begin position="279"/>
        <end position="353"/>
    </location>
</feature>
<dbReference type="RefSeq" id="WP_037197450.1">
    <property type="nucleotide sequence ID" value="NZ_FMAF01000018.1"/>
</dbReference>
<feature type="domain" description="Multidrug resistance protein MdtA-like barrel-sandwich hybrid" evidence="4">
    <location>
        <begin position="110"/>
        <end position="259"/>
    </location>
</feature>
<dbReference type="InterPro" id="IPR058792">
    <property type="entry name" value="Beta-barrel_RND_2"/>
</dbReference>
<keyword evidence="3" id="KW-0472">Membrane</keyword>
<dbReference type="NCBIfam" id="TIGR01730">
    <property type="entry name" value="RND_mfp"/>
    <property type="match status" value="1"/>
</dbReference>
<name>A0A1C3WW10_9HYPH</name>
<dbReference type="SUPFAM" id="SSF111369">
    <property type="entry name" value="HlyD-like secretion proteins"/>
    <property type="match status" value="1"/>
</dbReference>
<dbReference type="GO" id="GO:0015562">
    <property type="term" value="F:efflux transmembrane transporter activity"/>
    <property type="evidence" value="ECO:0007669"/>
    <property type="project" value="TreeGrafter"/>
</dbReference>
<feature type="transmembrane region" description="Helical" evidence="3">
    <location>
        <begin position="32"/>
        <end position="52"/>
    </location>
</feature>
<evidence type="ECO:0000313" key="6">
    <source>
        <dbReference type="EMBL" id="SCB44207.1"/>
    </source>
</evidence>
<dbReference type="Pfam" id="PF25917">
    <property type="entry name" value="BSH_RND"/>
    <property type="match status" value="1"/>
</dbReference>
<dbReference type="Gene3D" id="2.40.30.170">
    <property type="match status" value="1"/>
</dbReference>
<evidence type="ECO:0000256" key="1">
    <source>
        <dbReference type="ARBA" id="ARBA00009477"/>
    </source>
</evidence>
<gene>
    <name evidence="6" type="ORF">GA0061101_11885</name>
</gene>
<evidence type="ECO:0000256" key="3">
    <source>
        <dbReference type="SAM" id="Phobius"/>
    </source>
</evidence>
<reference evidence="6 7" key="1">
    <citation type="submission" date="2016-08" db="EMBL/GenBank/DDBJ databases">
        <authorList>
            <person name="Seilhamer J.J."/>
        </authorList>
    </citation>
    <scope>NUCLEOTIDE SEQUENCE [LARGE SCALE GENOMIC DNA]</scope>
    <source>
        <strain evidence="6 7">P1-7</strain>
    </source>
</reference>
<dbReference type="EMBL" id="FMAF01000018">
    <property type="protein sequence ID" value="SCB44207.1"/>
    <property type="molecule type" value="Genomic_DNA"/>
</dbReference>
<keyword evidence="3" id="KW-0812">Transmembrane</keyword>
<keyword evidence="3" id="KW-1133">Transmembrane helix</keyword>
<dbReference type="InterPro" id="IPR058625">
    <property type="entry name" value="MdtA-like_BSH"/>
</dbReference>
<dbReference type="AlphaFoldDB" id="A0A1C3WW10"/>
<keyword evidence="2" id="KW-0175">Coiled coil</keyword>
<dbReference type="PANTHER" id="PTHR30469">
    <property type="entry name" value="MULTIDRUG RESISTANCE PROTEIN MDTA"/>
    <property type="match status" value="1"/>
</dbReference>
<dbReference type="PANTHER" id="PTHR30469:SF38">
    <property type="entry name" value="HLYD FAMILY SECRETION PROTEIN"/>
    <property type="match status" value="1"/>
</dbReference>
<evidence type="ECO:0000313" key="7">
    <source>
        <dbReference type="Proteomes" id="UP000199205"/>
    </source>
</evidence>
<evidence type="ECO:0000256" key="2">
    <source>
        <dbReference type="SAM" id="Coils"/>
    </source>
</evidence>
<dbReference type="Gene3D" id="2.40.50.100">
    <property type="match status" value="2"/>
</dbReference>
<dbReference type="OrthoDB" id="9806939at2"/>
<feature type="coiled-coil region" evidence="2">
    <location>
        <begin position="203"/>
        <end position="230"/>
    </location>
</feature>
<dbReference type="GO" id="GO:1990281">
    <property type="term" value="C:efflux pump complex"/>
    <property type="evidence" value="ECO:0007669"/>
    <property type="project" value="TreeGrafter"/>
</dbReference>
<evidence type="ECO:0000259" key="4">
    <source>
        <dbReference type="Pfam" id="PF25917"/>
    </source>
</evidence>
<dbReference type="InterPro" id="IPR006143">
    <property type="entry name" value="RND_pump_MFP"/>
</dbReference>
<dbReference type="Proteomes" id="UP000199205">
    <property type="component" value="Unassembled WGS sequence"/>
</dbReference>
<sequence length="364" mass="37766">MSADANMATRLRSLAIDRPDSPPASAAASRRLAIRCLILASVIAIPAAIVYLPSKLAIDTPVKYSSSIATSSVSPATADTSSRNGDTVSAVPIASLPQAVIGSGYVVAGRMITLRPEVGGKVVSLPLDVGDHFIAGQVIARLDTTTSEIELKISRSQAAAALIAVQRNQISLAKAQRTLARTKQLADRGAASQSNLDTDELAVLQLSNDLDSARQAAETARLQVERQENTISLHRIVAPFDGVIVARLAGLGDMVASGTDGGGPRDGIATLLDPASLAIDVDIAQSNAARIEAGQAAIAVLDAFPDRQFKMRVTTIVPVASMQKGTVTARLEFLTAPSGVLPNMAAKVTLNPPSLQAKADEKGN</sequence>
<accession>A0A1C3WW10</accession>